<dbReference type="InterPro" id="IPR023166">
    <property type="entry name" value="BaiN-like_dom_sf"/>
</dbReference>
<dbReference type="Gene3D" id="1.10.8.260">
    <property type="entry name" value="HI0933 insert domain-like"/>
    <property type="match status" value="1"/>
</dbReference>
<gene>
    <name evidence="7" type="ORF">SO694_0014509</name>
</gene>
<dbReference type="PANTHER" id="PTHR42887">
    <property type="entry name" value="OS12G0638800 PROTEIN"/>
    <property type="match status" value="1"/>
</dbReference>
<dbReference type="InterPro" id="IPR055178">
    <property type="entry name" value="RsdA/BaiN/AoA(So)-like_dom"/>
</dbReference>
<feature type="domain" description="RsdA/BaiN/AoA(So)-like Rossmann fold-like" evidence="5">
    <location>
        <begin position="17"/>
        <end position="421"/>
    </location>
</feature>
<feature type="chain" id="PRO_5046852827" description="FAD-dependent oxidoreductase 2 FAD binding domain-containing protein" evidence="4">
    <location>
        <begin position="16"/>
        <end position="430"/>
    </location>
</feature>
<organism evidence="7 8">
    <name type="scientific">Aureococcus anophagefferens</name>
    <name type="common">Harmful bloom alga</name>
    <dbReference type="NCBI Taxonomy" id="44056"/>
    <lineage>
        <taxon>Eukaryota</taxon>
        <taxon>Sar</taxon>
        <taxon>Stramenopiles</taxon>
        <taxon>Ochrophyta</taxon>
        <taxon>Pelagophyceae</taxon>
        <taxon>Pelagomonadales</taxon>
        <taxon>Pelagomonadaceae</taxon>
        <taxon>Aureococcus</taxon>
    </lineage>
</organism>
<dbReference type="SUPFAM" id="SSF160996">
    <property type="entry name" value="HI0933 insert domain-like"/>
    <property type="match status" value="1"/>
</dbReference>
<dbReference type="PRINTS" id="PR00368">
    <property type="entry name" value="FADPNR"/>
</dbReference>
<dbReference type="InterPro" id="IPR004792">
    <property type="entry name" value="BaiN-like"/>
</dbReference>
<comment type="caution">
    <text evidence="7">The sequence shown here is derived from an EMBL/GenBank/DDBJ whole genome shotgun (WGS) entry which is preliminary data.</text>
</comment>
<evidence type="ECO:0000259" key="6">
    <source>
        <dbReference type="Pfam" id="PF22780"/>
    </source>
</evidence>
<comment type="cofactor">
    <cofactor evidence="1">
        <name>FAD</name>
        <dbReference type="ChEBI" id="CHEBI:57692"/>
    </cofactor>
</comment>
<evidence type="ECO:0000256" key="2">
    <source>
        <dbReference type="ARBA" id="ARBA00022630"/>
    </source>
</evidence>
<dbReference type="NCBIfam" id="TIGR00275">
    <property type="entry name" value="aminoacetone oxidase family FAD-binding enzyme"/>
    <property type="match status" value="1"/>
</dbReference>
<dbReference type="Gene3D" id="2.40.30.10">
    <property type="entry name" value="Translation factors"/>
    <property type="match status" value="1"/>
</dbReference>
<name>A0ABR1FPM4_AURAN</name>
<feature type="domain" description="RsdA/BaiN/AoA(So)-like insert" evidence="6">
    <location>
        <begin position="200"/>
        <end position="368"/>
    </location>
</feature>
<dbReference type="Pfam" id="PF03486">
    <property type="entry name" value="HI0933_like"/>
    <property type="match status" value="1"/>
</dbReference>
<sequence length="430" mass="44685">MLPLRALMIVATASAVRVVVVGGGASGYFAAISAARSGGAGVVLLEGTRKPLKKVLASGGGRCNVMHDPALPVPDFVERYPRGSRELRGPYTKVFGPEDAKAWFEAEGVALKTEADGRVFPVTDDARTVADALTRAAEAAGVDVRAGDAVTAIDALGDGGFAVSAGGETLACDAVVLATGSSPSGYELAASLGHEPKRPYPSLFSFRVPRSPLDGLAGLSLADAALDLAAAGKKKHRKSPQRGPLLVTHRGVSGPAALKLSAFLARELKDAGYRGELRLDALPSSSPGAVRDAVLSYRRTNPKKAARTRGPFPEIPRRLWARYCDHAAFPDDANWADVSEKKADALAAALKALPLAFDGKDTNKDEFVTAGGVCLKEIDMRTFESKKVPGLHVTGELLDVDGVTGGFNFMNCWCSGYAAGASAAARASGA</sequence>
<evidence type="ECO:0000256" key="3">
    <source>
        <dbReference type="ARBA" id="ARBA00022827"/>
    </source>
</evidence>
<dbReference type="InterPro" id="IPR057661">
    <property type="entry name" value="RsdA/BaiN/AoA(So)_Rossmann"/>
</dbReference>
<dbReference type="Gene3D" id="3.50.50.60">
    <property type="entry name" value="FAD/NAD(P)-binding domain"/>
    <property type="match status" value="1"/>
</dbReference>
<keyword evidence="8" id="KW-1185">Reference proteome</keyword>
<accession>A0ABR1FPM4</accession>
<keyword evidence="3" id="KW-0274">FAD</keyword>
<dbReference type="PRINTS" id="PR00411">
    <property type="entry name" value="PNDRDTASEI"/>
</dbReference>
<keyword evidence="4" id="KW-0732">Signal</keyword>
<dbReference type="Pfam" id="PF22780">
    <property type="entry name" value="HI0933_like_1st"/>
    <property type="match status" value="1"/>
</dbReference>
<evidence type="ECO:0000313" key="8">
    <source>
        <dbReference type="Proteomes" id="UP001363151"/>
    </source>
</evidence>
<evidence type="ECO:0000313" key="7">
    <source>
        <dbReference type="EMBL" id="KAK7235192.1"/>
    </source>
</evidence>
<keyword evidence="2" id="KW-0285">Flavoprotein</keyword>
<dbReference type="PANTHER" id="PTHR42887:SF2">
    <property type="entry name" value="OS12G0638800 PROTEIN"/>
    <property type="match status" value="1"/>
</dbReference>
<evidence type="ECO:0000256" key="4">
    <source>
        <dbReference type="SAM" id="SignalP"/>
    </source>
</evidence>
<protein>
    <recommendedName>
        <fullName evidence="9">FAD-dependent oxidoreductase 2 FAD binding domain-containing protein</fullName>
    </recommendedName>
</protein>
<evidence type="ECO:0000259" key="5">
    <source>
        <dbReference type="Pfam" id="PF03486"/>
    </source>
</evidence>
<evidence type="ECO:0000256" key="1">
    <source>
        <dbReference type="ARBA" id="ARBA00001974"/>
    </source>
</evidence>
<proteinExistence type="predicted"/>
<reference evidence="7 8" key="1">
    <citation type="submission" date="2024-03" db="EMBL/GenBank/DDBJ databases">
        <title>Aureococcus anophagefferens CCMP1851 and Kratosvirus quantuckense: Draft genome of a second virus-susceptible host strain in the model system.</title>
        <authorList>
            <person name="Chase E."/>
            <person name="Truchon A.R."/>
            <person name="Schepens W."/>
            <person name="Wilhelm S.W."/>
        </authorList>
    </citation>
    <scope>NUCLEOTIDE SEQUENCE [LARGE SCALE GENOMIC DNA]</scope>
    <source>
        <strain evidence="7 8">CCMP1851</strain>
    </source>
</reference>
<evidence type="ECO:0008006" key="9">
    <source>
        <dbReference type="Google" id="ProtNLM"/>
    </source>
</evidence>
<feature type="signal peptide" evidence="4">
    <location>
        <begin position="1"/>
        <end position="15"/>
    </location>
</feature>
<dbReference type="EMBL" id="JBBJCI010000295">
    <property type="protein sequence ID" value="KAK7235192.1"/>
    <property type="molecule type" value="Genomic_DNA"/>
</dbReference>
<dbReference type="InterPro" id="IPR036188">
    <property type="entry name" value="FAD/NAD-bd_sf"/>
</dbReference>
<dbReference type="SUPFAM" id="SSF51905">
    <property type="entry name" value="FAD/NAD(P)-binding domain"/>
    <property type="match status" value="1"/>
</dbReference>
<dbReference type="Proteomes" id="UP001363151">
    <property type="component" value="Unassembled WGS sequence"/>
</dbReference>